<organism evidence="1 2">
    <name type="scientific">Rhizophagus irregularis</name>
    <dbReference type="NCBI Taxonomy" id="588596"/>
    <lineage>
        <taxon>Eukaryota</taxon>
        <taxon>Fungi</taxon>
        <taxon>Fungi incertae sedis</taxon>
        <taxon>Mucoromycota</taxon>
        <taxon>Glomeromycotina</taxon>
        <taxon>Glomeromycetes</taxon>
        <taxon>Glomerales</taxon>
        <taxon>Glomeraceae</taxon>
        <taxon>Rhizophagus</taxon>
    </lineage>
</organism>
<accession>A0A2I1HTJ9</accession>
<reference evidence="1 2" key="1">
    <citation type="submission" date="2015-10" db="EMBL/GenBank/DDBJ databases">
        <title>Genome analyses suggest a sexual origin of heterokaryosis in a supposedly ancient asexual fungus.</title>
        <authorList>
            <person name="Ropars J."/>
            <person name="Sedzielewska K."/>
            <person name="Noel J."/>
            <person name="Charron P."/>
            <person name="Farinelli L."/>
            <person name="Marton T."/>
            <person name="Kruger M."/>
            <person name="Pelin A."/>
            <person name="Brachmann A."/>
            <person name="Corradi N."/>
        </authorList>
    </citation>
    <scope>NUCLEOTIDE SEQUENCE [LARGE SCALE GENOMIC DNA]</scope>
    <source>
        <strain evidence="1 2">A4</strain>
    </source>
</reference>
<comment type="caution">
    <text evidence="1">The sequence shown here is derived from an EMBL/GenBank/DDBJ whole genome shotgun (WGS) entry which is preliminary data.</text>
</comment>
<dbReference type="Proteomes" id="UP000234323">
    <property type="component" value="Unassembled WGS sequence"/>
</dbReference>
<evidence type="ECO:0000313" key="2">
    <source>
        <dbReference type="Proteomes" id="UP000234323"/>
    </source>
</evidence>
<name>A0A2I1HTJ9_9GLOM</name>
<dbReference type="EMBL" id="LLXI01006665">
    <property type="protein sequence ID" value="PKY62221.1"/>
    <property type="molecule type" value="Genomic_DNA"/>
</dbReference>
<gene>
    <name evidence="1" type="ORF">RhiirA4_488330</name>
</gene>
<dbReference type="Gene3D" id="1.20.5.300">
    <property type="match status" value="1"/>
</dbReference>
<dbReference type="AlphaFoldDB" id="A0A2I1HTJ9"/>
<keyword evidence="2" id="KW-1185">Reference proteome</keyword>
<sequence>MTSLTGSFKTTSFSSSEIGKIKTRDDDLTKEAQKILTMINNLSARLDTIEEACHNNFGRISSEISSINASIKSLQNEIYNDSTLCACYYQPVETDS</sequence>
<evidence type="ECO:0000313" key="1">
    <source>
        <dbReference type="EMBL" id="PKY62221.1"/>
    </source>
</evidence>
<protein>
    <submittedName>
        <fullName evidence="1">Uncharacterized protein</fullName>
    </submittedName>
</protein>
<proteinExistence type="predicted"/>